<evidence type="ECO:0000313" key="3">
    <source>
        <dbReference type="EMBL" id="CAF3598234.1"/>
    </source>
</evidence>
<sequence length="693" mass="78769">MNNGIEEYLSKSRTTYRNLHHPPSPTMSSTKNKLENKLPPSEESDDDSTLPTFVNRFFFPKNTTTNKTSPPPPISPSNDTGMFRAIRGQVIIHHDHDRSSKVQREDADDDGDEEELENLPLSRSNGGNYELHYDVDNPLEISCSMSLSSAETISDHSPSPTRHTSSINIDENNPNFKRERTPVEPSDEDDGGNDDDNDDDDDDDDDDDGGDTPSPILSDSNQVERNPHDHENIKEQDEKLRTFRGWHLSMLKQIDEKLREIELETVNVPATITTTATTSTTPVNENKKPFMKPLTNKKKLLRPTIRRRFETTNLKRHHSPIPHITLNSFRSRTPSVEKESRTLVINLPPSSSSSSSSDNEQDFPPPPAPSEPIHIRIVQSPSYPMCQRSQSTERLILRDQGAQTEPFNSSNGFIDHRPTRPASVECDRIQPTRSLTRTLSNQFLQHYHQPQQQQQQQQQQQKQQQHQQQQHYQYPQHTQQSADQIKFYSLRSRNIRSRPSIVTQAPMPIPQLPPVRPTVLTRSVSVEKKQPPQSKPPPQPQPKSFPPTLSADPSVYSDDYGHVTQMDTRNLGTLVDKVFDDIYQDKPSDFYRDYRQLLNDIQVRFSMVSSGEQPSVIHRHPPPPPPPPPNSQPSNPPVYRQPPPPPSQPAPQTPSRPPSALKQTFTDFSRVPKASSTSKARFCDTLIYIPNPR</sequence>
<feature type="region of interest" description="Disordered" evidence="1">
    <location>
        <begin position="446"/>
        <end position="481"/>
    </location>
</feature>
<feature type="compositionally biased region" description="Polar residues" evidence="1">
    <location>
        <begin position="150"/>
        <end position="175"/>
    </location>
</feature>
<accession>A0A814FT28</accession>
<comment type="caution">
    <text evidence="2">The sequence shown here is derived from an EMBL/GenBank/DDBJ whole genome shotgun (WGS) entry which is preliminary data.</text>
</comment>
<feature type="compositionally biased region" description="Low complexity" evidence="1">
    <location>
        <begin position="446"/>
        <end position="480"/>
    </location>
</feature>
<feature type="region of interest" description="Disordered" evidence="1">
    <location>
        <begin position="346"/>
        <end position="372"/>
    </location>
</feature>
<dbReference type="PANTHER" id="PTHR48125">
    <property type="entry name" value="LP07818P1"/>
    <property type="match status" value="1"/>
</dbReference>
<feature type="compositionally biased region" description="Polar residues" evidence="1">
    <location>
        <begin position="215"/>
        <end position="224"/>
    </location>
</feature>
<feature type="compositionally biased region" description="Pro residues" evidence="1">
    <location>
        <begin position="533"/>
        <end position="545"/>
    </location>
</feature>
<evidence type="ECO:0000313" key="4">
    <source>
        <dbReference type="Proteomes" id="UP000663860"/>
    </source>
</evidence>
<dbReference type="Proteomes" id="UP000663868">
    <property type="component" value="Unassembled WGS sequence"/>
</dbReference>
<feature type="compositionally biased region" description="Acidic residues" evidence="1">
    <location>
        <begin position="106"/>
        <end position="117"/>
    </location>
</feature>
<feature type="compositionally biased region" description="Basic and acidic residues" evidence="1">
    <location>
        <begin position="225"/>
        <end position="237"/>
    </location>
</feature>
<name>A0A814FT28_9BILA</name>
<feature type="compositionally biased region" description="Pro residues" evidence="1">
    <location>
        <begin position="622"/>
        <end position="657"/>
    </location>
</feature>
<feature type="compositionally biased region" description="Acidic residues" evidence="1">
    <location>
        <begin position="185"/>
        <end position="210"/>
    </location>
</feature>
<dbReference type="PANTHER" id="PTHR48125:SF12">
    <property type="entry name" value="AT HOOK TRANSCRIPTION FACTOR FAMILY-RELATED"/>
    <property type="match status" value="1"/>
</dbReference>
<evidence type="ECO:0000313" key="2">
    <source>
        <dbReference type="EMBL" id="CAF0989088.1"/>
    </source>
</evidence>
<proteinExistence type="predicted"/>
<evidence type="ECO:0000256" key="1">
    <source>
        <dbReference type="SAM" id="MobiDB-lite"/>
    </source>
</evidence>
<feature type="region of interest" description="Disordered" evidence="1">
    <location>
        <begin position="521"/>
        <end position="561"/>
    </location>
</feature>
<reference evidence="2" key="1">
    <citation type="submission" date="2021-02" db="EMBL/GenBank/DDBJ databases">
        <authorList>
            <person name="Nowell W R."/>
        </authorList>
    </citation>
    <scope>NUCLEOTIDE SEQUENCE</scope>
</reference>
<gene>
    <name evidence="2" type="ORF">IZO911_LOCUS17004</name>
    <name evidence="3" type="ORF">KXQ929_LOCUS4987</name>
</gene>
<feature type="region of interest" description="Disordered" evidence="1">
    <location>
        <begin position="403"/>
        <end position="423"/>
    </location>
</feature>
<feature type="compositionally biased region" description="Polar residues" evidence="1">
    <location>
        <begin position="403"/>
        <end position="412"/>
    </location>
</feature>
<feature type="region of interest" description="Disordered" evidence="1">
    <location>
        <begin position="1"/>
        <end position="131"/>
    </location>
</feature>
<organism evidence="2 4">
    <name type="scientific">Adineta steineri</name>
    <dbReference type="NCBI Taxonomy" id="433720"/>
    <lineage>
        <taxon>Eukaryota</taxon>
        <taxon>Metazoa</taxon>
        <taxon>Spiralia</taxon>
        <taxon>Gnathifera</taxon>
        <taxon>Rotifera</taxon>
        <taxon>Eurotatoria</taxon>
        <taxon>Bdelloidea</taxon>
        <taxon>Adinetida</taxon>
        <taxon>Adinetidae</taxon>
        <taxon>Adineta</taxon>
    </lineage>
</organism>
<feature type="compositionally biased region" description="Basic and acidic residues" evidence="1">
    <location>
        <begin position="92"/>
        <end position="105"/>
    </location>
</feature>
<feature type="compositionally biased region" description="Low complexity" evidence="1">
    <location>
        <begin position="57"/>
        <end position="68"/>
    </location>
</feature>
<dbReference type="Proteomes" id="UP000663860">
    <property type="component" value="Unassembled WGS sequence"/>
</dbReference>
<dbReference type="AlphaFoldDB" id="A0A814FT28"/>
<protein>
    <submittedName>
        <fullName evidence="2">Uncharacterized protein</fullName>
    </submittedName>
</protein>
<dbReference type="EMBL" id="CAJNOE010000155">
    <property type="protein sequence ID" value="CAF0989088.1"/>
    <property type="molecule type" value="Genomic_DNA"/>
</dbReference>
<feature type="region of interest" description="Disordered" evidence="1">
    <location>
        <begin position="150"/>
        <end position="237"/>
    </location>
</feature>
<feature type="region of interest" description="Disordered" evidence="1">
    <location>
        <begin position="609"/>
        <end position="662"/>
    </location>
</feature>
<dbReference type="EMBL" id="CAJOBB010000178">
    <property type="protein sequence ID" value="CAF3598234.1"/>
    <property type="molecule type" value="Genomic_DNA"/>
</dbReference>